<organism evidence="2">
    <name type="scientific">Cacopsylla melanoneura</name>
    <dbReference type="NCBI Taxonomy" id="428564"/>
    <lineage>
        <taxon>Eukaryota</taxon>
        <taxon>Metazoa</taxon>
        <taxon>Ecdysozoa</taxon>
        <taxon>Arthropoda</taxon>
        <taxon>Hexapoda</taxon>
        <taxon>Insecta</taxon>
        <taxon>Pterygota</taxon>
        <taxon>Neoptera</taxon>
        <taxon>Paraneoptera</taxon>
        <taxon>Hemiptera</taxon>
        <taxon>Sternorrhyncha</taxon>
        <taxon>Psylloidea</taxon>
        <taxon>Psyllidae</taxon>
        <taxon>Psyllinae</taxon>
        <taxon>Cacopsylla</taxon>
    </lineage>
</organism>
<feature type="domain" description="F-box" evidence="1">
    <location>
        <begin position="165"/>
        <end position="209"/>
    </location>
</feature>
<evidence type="ECO:0000259" key="1">
    <source>
        <dbReference type="Pfam" id="PF12937"/>
    </source>
</evidence>
<accession>A0A8D8WLR9</accession>
<protein>
    <recommendedName>
        <fullName evidence="1">F-box domain-containing protein</fullName>
    </recommendedName>
</protein>
<dbReference type="Gene3D" id="1.20.1280.50">
    <property type="match status" value="1"/>
</dbReference>
<dbReference type="EMBL" id="HBUF01203821">
    <property type="protein sequence ID" value="CAG6662854.1"/>
    <property type="molecule type" value="Transcribed_RNA"/>
</dbReference>
<dbReference type="AlphaFoldDB" id="A0A8D8WLR9"/>
<dbReference type="InterPro" id="IPR001810">
    <property type="entry name" value="F-box_dom"/>
</dbReference>
<name>A0A8D8WLR9_9HEMI</name>
<dbReference type="Pfam" id="PF12937">
    <property type="entry name" value="F-box-like"/>
    <property type="match status" value="1"/>
</dbReference>
<dbReference type="Gene3D" id="3.40.1000.30">
    <property type="match status" value="1"/>
</dbReference>
<dbReference type="InterPro" id="IPR036047">
    <property type="entry name" value="F-box-like_dom_sf"/>
</dbReference>
<evidence type="ECO:0000313" key="2">
    <source>
        <dbReference type="EMBL" id="CAG6662855.1"/>
    </source>
</evidence>
<reference evidence="2" key="1">
    <citation type="submission" date="2021-05" db="EMBL/GenBank/DDBJ databases">
        <authorList>
            <person name="Alioto T."/>
            <person name="Alioto T."/>
            <person name="Gomez Garrido J."/>
        </authorList>
    </citation>
    <scope>NUCLEOTIDE SEQUENCE</scope>
</reference>
<proteinExistence type="predicted"/>
<dbReference type="EMBL" id="HBUF01203822">
    <property type="protein sequence ID" value="CAG6662855.1"/>
    <property type="molecule type" value="Transcribed_RNA"/>
</dbReference>
<dbReference type="SUPFAM" id="SSF81383">
    <property type="entry name" value="F-box domain"/>
    <property type="match status" value="1"/>
</dbReference>
<sequence length="245" mass="28548">MVMSIAYYLEDQNNDQDSVALQILSQLERQSKHDALAFIMYIQMLECGFTSEETNKTPTYNCRVVAEHIQHYESIITRKNNVYNIVLYVNKIKCNLDLLVFCNSLIANLSAPEYHILKSKSYKCIDVSNFEQIKILCLDFKNNIVMPVRTLALGHISIYSAGLLGLPYDVLVYLIKHYLKVQDFINIGRTCKALNYLIDDQTLWINFCKRENVNLGRDDGTPKTLFRQYLCSKKIFHNFNHFDVY</sequence>